<dbReference type="InterPro" id="IPR006311">
    <property type="entry name" value="TAT_signal"/>
</dbReference>
<evidence type="ECO:0000259" key="2">
    <source>
        <dbReference type="Pfam" id="PF16655"/>
    </source>
</evidence>
<dbReference type="RefSeq" id="WP_133606127.1">
    <property type="nucleotide sequence ID" value="NZ_SNXW01000001.1"/>
</dbReference>
<accession>A0A4R6RP94</accession>
<evidence type="ECO:0000313" key="3">
    <source>
        <dbReference type="EMBL" id="TDP88490.1"/>
    </source>
</evidence>
<dbReference type="InterPro" id="IPR018946">
    <property type="entry name" value="PhoD-like_MPP"/>
</dbReference>
<dbReference type="PROSITE" id="PS51318">
    <property type="entry name" value="TAT"/>
    <property type="match status" value="1"/>
</dbReference>
<gene>
    <name evidence="3" type="ORF">EV672_101641</name>
</gene>
<dbReference type="EMBL" id="SNXW01000001">
    <property type="protein sequence ID" value="TDP88490.1"/>
    <property type="molecule type" value="Genomic_DNA"/>
</dbReference>
<comment type="caution">
    <text evidence="3">The sequence shown here is derived from an EMBL/GenBank/DDBJ whole genome shotgun (WGS) entry which is preliminary data.</text>
</comment>
<organism evidence="3 4">
    <name type="scientific">Aquabacterium commune</name>
    <dbReference type="NCBI Taxonomy" id="70586"/>
    <lineage>
        <taxon>Bacteria</taxon>
        <taxon>Pseudomonadati</taxon>
        <taxon>Pseudomonadota</taxon>
        <taxon>Betaproteobacteria</taxon>
        <taxon>Burkholderiales</taxon>
        <taxon>Aquabacterium</taxon>
    </lineage>
</organism>
<dbReference type="OrthoDB" id="327733at2"/>
<reference evidence="3 4" key="1">
    <citation type="submission" date="2019-03" db="EMBL/GenBank/DDBJ databases">
        <title>Genomic Encyclopedia of Type Strains, Phase IV (KMG-IV): sequencing the most valuable type-strain genomes for metagenomic binning, comparative biology and taxonomic classification.</title>
        <authorList>
            <person name="Goeker M."/>
        </authorList>
    </citation>
    <scope>NUCLEOTIDE SEQUENCE [LARGE SCALE GENOMIC DNA]</scope>
    <source>
        <strain evidence="3 4">DSM 11901</strain>
    </source>
</reference>
<dbReference type="SUPFAM" id="SSF56300">
    <property type="entry name" value="Metallo-dependent phosphatases"/>
    <property type="match status" value="1"/>
</dbReference>
<feature type="domain" description="PhoD-like phosphatase metallophosphatase" evidence="1">
    <location>
        <begin position="185"/>
        <end position="550"/>
    </location>
</feature>
<evidence type="ECO:0000313" key="4">
    <source>
        <dbReference type="Proteomes" id="UP000294593"/>
    </source>
</evidence>
<keyword evidence="4" id="KW-1185">Reference proteome</keyword>
<dbReference type="PANTHER" id="PTHR43606:SF7">
    <property type="entry name" value="PHOSPHATASE, PUTATIVE (AFU_ORTHOLOGUE AFUA_6G08710)-RELATED"/>
    <property type="match status" value="1"/>
</dbReference>
<dbReference type="AlphaFoldDB" id="A0A4R6RP94"/>
<dbReference type="Proteomes" id="UP000294593">
    <property type="component" value="Unassembled WGS sequence"/>
</dbReference>
<feature type="domain" description="Phospholipase D N-terminal" evidence="2">
    <location>
        <begin position="60"/>
        <end position="170"/>
    </location>
</feature>
<evidence type="ECO:0000259" key="1">
    <source>
        <dbReference type="Pfam" id="PF09423"/>
    </source>
</evidence>
<dbReference type="InterPro" id="IPR038607">
    <property type="entry name" value="PhoD-like_sf"/>
</dbReference>
<protein>
    <submittedName>
        <fullName evidence="3">Alkaline phosphatase D</fullName>
    </submittedName>
</protein>
<dbReference type="CDD" id="cd07389">
    <property type="entry name" value="MPP_PhoD"/>
    <property type="match status" value="1"/>
</dbReference>
<dbReference type="InterPro" id="IPR032093">
    <property type="entry name" value="PhoD_N"/>
</dbReference>
<proteinExistence type="predicted"/>
<dbReference type="InterPro" id="IPR052900">
    <property type="entry name" value="Phospholipid_Metab_Enz"/>
</dbReference>
<dbReference type="Gene3D" id="2.60.40.380">
    <property type="entry name" value="Purple acid phosphatase-like, N-terminal"/>
    <property type="match status" value="1"/>
</dbReference>
<dbReference type="Gene3D" id="3.60.21.70">
    <property type="entry name" value="PhoD-like phosphatase"/>
    <property type="match status" value="1"/>
</dbReference>
<dbReference type="Pfam" id="PF09423">
    <property type="entry name" value="PhoD"/>
    <property type="match status" value="1"/>
</dbReference>
<dbReference type="InterPro" id="IPR029052">
    <property type="entry name" value="Metallo-depent_PP-like"/>
</dbReference>
<dbReference type="PANTHER" id="PTHR43606">
    <property type="entry name" value="PHOSPHATASE, PUTATIVE (AFU_ORTHOLOGUE AFUA_6G08710)-RELATED"/>
    <property type="match status" value="1"/>
</dbReference>
<name>A0A4R6RP94_9BURK</name>
<sequence>MGRPSHVKPQRTGTSRRDFFKRSAGGAAMVVAATPLVPMGGLSAASADRSGASANPVFQHGVASGDPLQDRVILWTRVTPRLDATEPAPAGREDDEREDDDVRRDGKVMVHFVVALDPRFKRLVARGKFKTGPERDHTVKIDVTGLRPDTTYYYQFRAQGVISAIGRTKTLPKGNGKGEAQHLRMAVVSCSNFAYGYFNAYRQIAERADLDMVVHLGDYIYEYGDGQYGDVRPCEPAHEIVTLADYRMRHAQYKRDADSQAMHRQHPLIAIWDDHETANNAWLDGAENHQGDTEGAWPERVKAALQAYYEWMPVRVVDPANLRRNSRSFAFGNLVDLIMLEERLAGRAQQLDGSIPTPLGLAFTQTGAFADPARQLLGATDEAWLFDKLRTSTAKWKVLGQGVMFAQLKVRGAPNALGGGIFFNSDQWDGYQPARNRVYDVIKGVNGANNGAKPVNNVVVLTGDIHSAWAADLTQDPNNPEPSLGGYNPLTGEGSLAVEFVGTSVSSPGVNDPTGAVANSLKPANPHFKHIDLDKRGYMLIDANAQRCVCEFWQVDTAAAISNVQTLGAALEVRDGLNRLQVSSITAPKANPAKLAP</sequence>
<dbReference type="Pfam" id="PF16655">
    <property type="entry name" value="PhoD_N"/>
    <property type="match status" value="1"/>
</dbReference>